<dbReference type="EMBL" id="UYJE01001060">
    <property type="protein sequence ID" value="VDH98830.1"/>
    <property type="molecule type" value="Genomic_DNA"/>
</dbReference>
<reference evidence="2" key="1">
    <citation type="submission" date="2018-11" db="EMBL/GenBank/DDBJ databases">
        <authorList>
            <person name="Alioto T."/>
            <person name="Alioto T."/>
        </authorList>
    </citation>
    <scope>NUCLEOTIDE SEQUENCE</scope>
</reference>
<sequence>MYLLPNHPISDTYNMLIPYLVAVVAALCTCNGELLSIQQYKLDIINDQTSTVIFDYIVAEINNTVDVEKVLTQSCDNKVNQTLKSCDECIKDICAQVPEISRPDSEHLLRPNPEMFPQMINIPIPDIAKFIKKIGKRIGQEAARFGKKIGKVLQKLGGGVGRTIRKVGGVLKKVRGGIKKIGSKVGSHVKRLGKGVARVGNHIGQGVGRIGKHIGKGVGRISKNIVRGVGTIGKSIVRGVGTIGKSIGRGVGRIGKNIGRGVGRIGKNIGRGVGRIGKNIGRGVGRFGKKVGHGIKKTGKKIWSGFKKLFGKRSTRHLIAKRCVHSCPVCDVLDTNKNTDEQIVRNICGSDFVSRQQKVFDKVRGLEDTYNYIVDQPVVTKVEYETSSLIVAGGKMAFKKSFVTFQTDKIKKRFQLSGIFEFSNIEDMAIKISKEILAKML</sequence>
<organism evidence="2 3">
    <name type="scientific">Mytilus galloprovincialis</name>
    <name type="common">Mediterranean mussel</name>
    <dbReference type="NCBI Taxonomy" id="29158"/>
    <lineage>
        <taxon>Eukaryota</taxon>
        <taxon>Metazoa</taxon>
        <taxon>Spiralia</taxon>
        <taxon>Lophotrochozoa</taxon>
        <taxon>Mollusca</taxon>
        <taxon>Bivalvia</taxon>
        <taxon>Autobranchia</taxon>
        <taxon>Pteriomorphia</taxon>
        <taxon>Mytilida</taxon>
        <taxon>Mytiloidea</taxon>
        <taxon>Mytilidae</taxon>
        <taxon>Mytilinae</taxon>
        <taxon>Mytilus</taxon>
    </lineage>
</organism>
<dbReference type="AlphaFoldDB" id="A0A8B6C304"/>
<keyword evidence="1" id="KW-1133">Transmembrane helix</keyword>
<name>A0A8B6C304_MYTGA</name>
<keyword evidence="1" id="KW-0472">Membrane</keyword>
<evidence type="ECO:0000256" key="1">
    <source>
        <dbReference type="SAM" id="Phobius"/>
    </source>
</evidence>
<dbReference type="Proteomes" id="UP000596742">
    <property type="component" value="Unassembled WGS sequence"/>
</dbReference>
<keyword evidence="3" id="KW-1185">Reference proteome</keyword>
<feature type="transmembrane region" description="Helical" evidence="1">
    <location>
        <begin position="16"/>
        <end position="35"/>
    </location>
</feature>
<proteinExistence type="predicted"/>
<protein>
    <submittedName>
        <fullName evidence="2">Uncharacterized protein</fullName>
    </submittedName>
</protein>
<gene>
    <name evidence="2" type="ORF">MGAL_10B003943</name>
</gene>
<evidence type="ECO:0000313" key="3">
    <source>
        <dbReference type="Proteomes" id="UP000596742"/>
    </source>
</evidence>
<keyword evidence="1" id="KW-0812">Transmembrane</keyword>
<comment type="caution">
    <text evidence="2">The sequence shown here is derived from an EMBL/GenBank/DDBJ whole genome shotgun (WGS) entry which is preliminary data.</text>
</comment>
<accession>A0A8B6C304</accession>
<dbReference type="OrthoDB" id="6134082at2759"/>
<evidence type="ECO:0000313" key="2">
    <source>
        <dbReference type="EMBL" id="VDH98830.1"/>
    </source>
</evidence>